<dbReference type="SUPFAM" id="SSF88659">
    <property type="entry name" value="Sigma3 and sigma4 domains of RNA polymerase sigma factors"/>
    <property type="match status" value="1"/>
</dbReference>
<accession>A0A9D0ZQX4</accession>
<dbReference type="InterPro" id="IPR036388">
    <property type="entry name" value="WH-like_DNA-bd_sf"/>
</dbReference>
<dbReference type="HAMAP" id="MF_00245">
    <property type="entry name" value="UPF0122"/>
    <property type="match status" value="1"/>
</dbReference>
<sequence>MDKTLYYINLYDYYGELLTSKQKFYFEAYYFNNLSLSEISEEEGITRNAIYRQLKVAEDKLKYYEDKLELIKKSKEIKKLIKNIDENLKKQIEELI</sequence>
<organism evidence="5 6">
    <name type="scientific">Candidatus Coprosoma intestinipullorum</name>
    <dbReference type="NCBI Taxonomy" id="2840752"/>
    <lineage>
        <taxon>Bacteria</taxon>
        <taxon>Bacillati</taxon>
        <taxon>Bacillota</taxon>
        <taxon>Bacillota incertae sedis</taxon>
        <taxon>Candidatus Coprosoma</taxon>
    </lineage>
</organism>
<reference evidence="5" key="2">
    <citation type="journal article" date="2021" name="PeerJ">
        <title>Extensive microbial diversity within the chicken gut microbiome revealed by metagenomics and culture.</title>
        <authorList>
            <person name="Gilroy R."/>
            <person name="Ravi A."/>
            <person name="Getino M."/>
            <person name="Pursley I."/>
            <person name="Horton D.L."/>
            <person name="Alikhan N.F."/>
            <person name="Baker D."/>
            <person name="Gharbi K."/>
            <person name="Hall N."/>
            <person name="Watson M."/>
            <person name="Adriaenssens E.M."/>
            <person name="Foster-Nyarko E."/>
            <person name="Jarju S."/>
            <person name="Secka A."/>
            <person name="Antonio M."/>
            <person name="Oren A."/>
            <person name="Chaudhuri R.R."/>
            <person name="La Ragione R."/>
            <person name="Hildebrand F."/>
            <person name="Pallen M.J."/>
        </authorList>
    </citation>
    <scope>NUCLEOTIDE SEQUENCE</scope>
    <source>
        <strain evidence="5">CHK147-3167</strain>
    </source>
</reference>
<evidence type="ECO:0000256" key="2">
    <source>
        <dbReference type="ARBA" id="ARBA00024764"/>
    </source>
</evidence>
<dbReference type="InterPro" id="IPR013324">
    <property type="entry name" value="RNA_pol_sigma_r3/r4-like"/>
</dbReference>
<dbReference type="InterPro" id="IPR054831">
    <property type="entry name" value="UPF0122_fam_protein"/>
</dbReference>
<comment type="caution">
    <text evidence="5">The sequence shown here is derived from an EMBL/GenBank/DDBJ whole genome shotgun (WGS) entry which is preliminary data.</text>
</comment>
<evidence type="ECO:0000313" key="6">
    <source>
        <dbReference type="Proteomes" id="UP000886786"/>
    </source>
</evidence>
<evidence type="ECO:0000313" key="5">
    <source>
        <dbReference type="EMBL" id="HIQ90863.1"/>
    </source>
</evidence>
<evidence type="ECO:0000256" key="1">
    <source>
        <dbReference type="ARBA" id="ARBA00008720"/>
    </source>
</evidence>
<dbReference type="NCBIfam" id="NF045758">
    <property type="entry name" value="YlxM"/>
    <property type="match status" value="1"/>
</dbReference>
<comment type="similarity">
    <text evidence="1 3">Belongs to the UPF0122 family.</text>
</comment>
<dbReference type="PANTHER" id="PTHR40083">
    <property type="entry name" value="UPF0122 PROTEIN CBO2450/CLC_2298"/>
    <property type="match status" value="1"/>
</dbReference>
<reference evidence="5" key="1">
    <citation type="submission" date="2020-10" db="EMBL/GenBank/DDBJ databases">
        <authorList>
            <person name="Gilroy R."/>
        </authorList>
    </citation>
    <scope>NUCLEOTIDE SEQUENCE</scope>
    <source>
        <strain evidence="5">CHK147-3167</strain>
    </source>
</reference>
<name>A0A9D0ZQX4_9FIRM</name>
<evidence type="ECO:0000256" key="4">
    <source>
        <dbReference type="SAM" id="Coils"/>
    </source>
</evidence>
<dbReference type="InterPro" id="IPR007394">
    <property type="entry name" value="UPF0122"/>
</dbReference>
<proteinExistence type="inferred from homology"/>
<dbReference type="PANTHER" id="PTHR40083:SF1">
    <property type="entry name" value="UPF0122 PROTEIN YLXM"/>
    <property type="match status" value="1"/>
</dbReference>
<keyword evidence="4" id="KW-0175">Coiled coil</keyword>
<dbReference type="EMBL" id="DVFV01000083">
    <property type="protein sequence ID" value="HIQ90863.1"/>
    <property type="molecule type" value="Genomic_DNA"/>
</dbReference>
<dbReference type="AlphaFoldDB" id="A0A9D0ZQX4"/>
<comment type="function">
    <text evidence="2 3">Might take part in the signal recognition particle (SRP) pathway. This is inferred from the conservation of its genetic proximity to ftsY/ffh. May be a regulatory protein.</text>
</comment>
<gene>
    <name evidence="5" type="ORF">IAB27_04490</name>
</gene>
<protein>
    <recommendedName>
        <fullName evidence="3">UPF0122 protein IAB27_04490</fullName>
    </recommendedName>
</protein>
<evidence type="ECO:0000256" key="3">
    <source>
        <dbReference type="HAMAP-Rule" id="MF_00245"/>
    </source>
</evidence>
<dbReference type="Pfam" id="PF04297">
    <property type="entry name" value="UPF0122"/>
    <property type="match status" value="1"/>
</dbReference>
<feature type="coiled-coil region" evidence="4">
    <location>
        <begin position="54"/>
        <end position="94"/>
    </location>
</feature>
<dbReference type="Proteomes" id="UP000886786">
    <property type="component" value="Unassembled WGS sequence"/>
</dbReference>
<dbReference type="Gene3D" id="1.10.10.10">
    <property type="entry name" value="Winged helix-like DNA-binding domain superfamily/Winged helix DNA-binding domain"/>
    <property type="match status" value="1"/>
</dbReference>